<reference evidence="1 4" key="2">
    <citation type="submission" date="2019-12" db="EMBL/GenBank/DDBJ databases">
        <title>Draft genome sequence of Labilibaculum sp. strain 44 isolated from deep waters of Black Sea.</title>
        <authorList>
            <person name="Yadav S."/>
            <person name="Villanueva L."/>
        </authorList>
    </citation>
    <scope>NUCLEOTIDE SEQUENCE [LARGE SCALE GENOMIC DNA]</scope>
    <source>
        <strain evidence="1 4">44</strain>
    </source>
</reference>
<sequence>MPQFCVEKVILYAKNSSLPLIFAFADEVFTHSASQTCFTDAKNGFGPLKFNTAMLLKANFAFNLLSTALSNSFTAPEFCRVDVLDAIEGCYFEFGRGSENLSCTNRR</sequence>
<organism evidence="1 4">
    <name type="scientific">Labilibaculum euxinus</name>
    <dbReference type="NCBI Taxonomy" id="2686357"/>
    <lineage>
        <taxon>Bacteria</taxon>
        <taxon>Pseudomonadati</taxon>
        <taxon>Bacteroidota</taxon>
        <taxon>Bacteroidia</taxon>
        <taxon>Marinilabiliales</taxon>
        <taxon>Marinifilaceae</taxon>
        <taxon>Labilibaculum</taxon>
    </lineage>
</organism>
<dbReference type="Proteomes" id="UP000462449">
    <property type="component" value="Unassembled WGS sequence"/>
</dbReference>
<accession>A0A7M4D0R6</accession>
<comment type="caution">
    <text evidence="1">The sequence shown here is derived from an EMBL/GenBank/DDBJ whole genome shotgun (WGS) entry which is preliminary data.</text>
</comment>
<evidence type="ECO:0000313" key="4">
    <source>
        <dbReference type="Proteomes" id="UP000462449"/>
    </source>
</evidence>
<dbReference type="EMBL" id="QTZN02000001">
    <property type="protein sequence ID" value="MVB05450.1"/>
    <property type="molecule type" value="Genomic_DNA"/>
</dbReference>
<dbReference type="EMBL" id="WOTW01000001">
    <property type="protein sequence ID" value="MUP36245.1"/>
    <property type="molecule type" value="Genomic_DNA"/>
</dbReference>
<evidence type="ECO:0000313" key="3">
    <source>
        <dbReference type="Proteomes" id="UP000285951"/>
    </source>
</evidence>
<evidence type="ECO:0000313" key="1">
    <source>
        <dbReference type="EMBL" id="MUP36245.1"/>
    </source>
</evidence>
<name>A0A7M4D0R6_9BACT</name>
<keyword evidence="3" id="KW-1185">Reference proteome</keyword>
<gene>
    <name evidence="2" type="ORF">DWB62_000200</name>
    <name evidence="1" type="ORF">GNY23_00200</name>
</gene>
<evidence type="ECO:0000313" key="2">
    <source>
        <dbReference type="EMBL" id="MVB05450.1"/>
    </source>
</evidence>
<dbReference type="AlphaFoldDB" id="A0A7M4D0R6"/>
<dbReference type="RefSeq" id="WP_156194232.1">
    <property type="nucleotide sequence ID" value="NZ_QTZN02000001.1"/>
</dbReference>
<proteinExistence type="predicted"/>
<reference evidence="2 3" key="1">
    <citation type="submission" date="2019-11" db="EMBL/GenBank/DDBJ databases">
        <title>Draft genome sequence of Labilibaculum sp. strain SYP isolated from Black Sea.</title>
        <authorList>
            <person name="Yadav S."/>
            <person name="Villanueva L."/>
        </authorList>
    </citation>
    <scope>NUCLEOTIDE SEQUENCE [LARGE SCALE GENOMIC DNA]</scope>
    <source>
        <strain evidence="2 3">44</strain>
    </source>
</reference>
<protein>
    <submittedName>
        <fullName evidence="1">Uncharacterized protein</fullName>
    </submittedName>
</protein>
<dbReference type="Proteomes" id="UP000285951">
    <property type="component" value="Unassembled WGS sequence"/>
</dbReference>